<keyword evidence="2" id="KW-1185">Reference proteome</keyword>
<sequence length="156" mass="18041">SIFLAVIVLQELTAKHLQGKKDFLMVADVLNVKVIEVKDQVTLFERFIPKIYNSRVSAKLRLYVCHKYFVYFFRPGAATLALIIETSYESLQSSQSVLDFLMVLRVLRLVKIIGPNQTISGHNRNCHADWSSHEHLWCYHICVVLHIRHYGNGAVW</sequence>
<evidence type="ECO:0000313" key="2">
    <source>
        <dbReference type="Proteomes" id="UP001163046"/>
    </source>
</evidence>
<comment type="caution">
    <text evidence="1">The sequence shown here is derived from an EMBL/GenBank/DDBJ whole genome shotgun (WGS) entry which is preliminary data.</text>
</comment>
<feature type="non-terminal residue" evidence="1">
    <location>
        <position position="156"/>
    </location>
</feature>
<reference evidence="1" key="1">
    <citation type="submission" date="2023-01" db="EMBL/GenBank/DDBJ databases">
        <title>Genome assembly of the deep-sea coral Lophelia pertusa.</title>
        <authorList>
            <person name="Herrera S."/>
            <person name="Cordes E."/>
        </authorList>
    </citation>
    <scope>NUCLEOTIDE SEQUENCE</scope>
    <source>
        <strain evidence="1">USNM1676648</strain>
        <tissue evidence="1">Polyp</tissue>
    </source>
</reference>
<dbReference type="OrthoDB" id="10068803at2759"/>
<proteinExistence type="predicted"/>
<evidence type="ECO:0000313" key="1">
    <source>
        <dbReference type="EMBL" id="KAJ7390844.1"/>
    </source>
</evidence>
<dbReference type="Proteomes" id="UP001163046">
    <property type="component" value="Unassembled WGS sequence"/>
</dbReference>
<name>A0A9X0A0Z5_9CNID</name>
<protein>
    <submittedName>
        <fullName evidence="1">Ion transport protein</fullName>
    </submittedName>
</protein>
<organism evidence="1 2">
    <name type="scientific">Desmophyllum pertusum</name>
    <dbReference type="NCBI Taxonomy" id="174260"/>
    <lineage>
        <taxon>Eukaryota</taxon>
        <taxon>Metazoa</taxon>
        <taxon>Cnidaria</taxon>
        <taxon>Anthozoa</taxon>
        <taxon>Hexacorallia</taxon>
        <taxon>Scleractinia</taxon>
        <taxon>Caryophylliina</taxon>
        <taxon>Caryophylliidae</taxon>
        <taxon>Desmophyllum</taxon>
    </lineage>
</organism>
<accession>A0A9X0A0Z5</accession>
<gene>
    <name evidence="1" type="primary">TPCN3_2</name>
    <name evidence="1" type="ORF">OS493_022403</name>
</gene>
<dbReference type="EMBL" id="MU825411">
    <property type="protein sequence ID" value="KAJ7390844.1"/>
    <property type="molecule type" value="Genomic_DNA"/>
</dbReference>
<dbReference type="AlphaFoldDB" id="A0A9X0A0Z5"/>